<evidence type="ECO:0000313" key="2">
    <source>
        <dbReference type="EMBL" id="HGT71288.1"/>
    </source>
</evidence>
<protein>
    <submittedName>
        <fullName evidence="2">Class I SAM-dependent methyltransferase</fullName>
    </submittedName>
</protein>
<dbReference type="Pfam" id="PF13649">
    <property type="entry name" value="Methyltransf_25"/>
    <property type="match status" value="1"/>
</dbReference>
<dbReference type="GO" id="GO:0008168">
    <property type="term" value="F:methyltransferase activity"/>
    <property type="evidence" value="ECO:0007669"/>
    <property type="project" value="UniProtKB-KW"/>
</dbReference>
<proteinExistence type="predicted"/>
<evidence type="ECO:0000259" key="1">
    <source>
        <dbReference type="Pfam" id="PF13649"/>
    </source>
</evidence>
<name>A0A7C4M187_UNCC3</name>
<dbReference type="CDD" id="cd02440">
    <property type="entry name" value="AdoMet_MTases"/>
    <property type="match status" value="1"/>
</dbReference>
<comment type="caution">
    <text evidence="2">The sequence shown here is derived from an EMBL/GenBank/DDBJ whole genome shotgun (WGS) entry which is preliminary data.</text>
</comment>
<dbReference type="EMBL" id="DSYQ01000016">
    <property type="protein sequence ID" value="HGT71288.1"/>
    <property type="molecule type" value="Genomic_DNA"/>
</dbReference>
<keyword evidence="2" id="KW-0808">Transferase</keyword>
<dbReference type="PANTHER" id="PTHR43591:SF24">
    <property type="entry name" value="2-METHOXY-6-POLYPRENYL-1,4-BENZOQUINOL METHYLASE, MITOCHONDRIAL"/>
    <property type="match status" value="1"/>
</dbReference>
<sequence>MTDQTMELLIDLHRKNKRQGPGSDSDTLKALSFIEIEKDKNYKIADIGCGSGSQTISIAKAINSEIIAVDLFSEFLNTLEQNAKAEGLGSKITTLKASMEELPFKNEEFDIIWSEGAIYNMGFENGIKNWGKFLKKGGYMALSEITWLTYERPLEIEEHWNNEYPEISTASHKIKLLEENGFSFVGYFYLPQSSWIDSYYEPIENSFNSFLKKHNNSEIAKNIVEGEKKEIYLYKKYKDYIGYGFYIVKKI</sequence>
<dbReference type="InterPro" id="IPR041698">
    <property type="entry name" value="Methyltransf_25"/>
</dbReference>
<dbReference type="InterPro" id="IPR029063">
    <property type="entry name" value="SAM-dependent_MTases_sf"/>
</dbReference>
<dbReference type="SUPFAM" id="SSF53335">
    <property type="entry name" value="S-adenosyl-L-methionine-dependent methyltransferases"/>
    <property type="match status" value="1"/>
</dbReference>
<gene>
    <name evidence="2" type="ORF">ENT43_03450</name>
</gene>
<reference evidence="2" key="1">
    <citation type="journal article" date="2020" name="mSystems">
        <title>Genome- and Community-Level Interaction Insights into Carbon Utilization and Element Cycling Functions of Hydrothermarchaeota in Hydrothermal Sediment.</title>
        <authorList>
            <person name="Zhou Z."/>
            <person name="Liu Y."/>
            <person name="Xu W."/>
            <person name="Pan J."/>
            <person name="Luo Z.H."/>
            <person name="Li M."/>
        </authorList>
    </citation>
    <scope>NUCLEOTIDE SEQUENCE [LARGE SCALE GENOMIC DNA]</scope>
    <source>
        <strain evidence="2">SpSt-579</strain>
    </source>
</reference>
<dbReference type="PANTHER" id="PTHR43591">
    <property type="entry name" value="METHYLTRANSFERASE"/>
    <property type="match status" value="1"/>
</dbReference>
<dbReference type="GO" id="GO:0032259">
    <property type="term" value="P:methylation"/>
    <property type="evidence" value="ECO:0007669"/>
    <property type="project" value="UniProtKB-KW"/>
</dbReference>
<dbReference type="AlphaFoldDB" id="A0A7C4M187"/>
<dbReference type="Gene3D" id="3.40.50.150">
    <property type="entry name" value="Vaccinia Virus protein VP39"/>
    <property type="match status" value="1"/>
</dbReference>
<feature type="domain" description="Methyltransferase" evidence="1">
    <location>
        <begin position="44"/>
        <end position="138"/>
    </location>
</feature>
<accession>A0A7C4M187</accession>
<keyword evidence="2" id="KW-0489">Methyltransferase</keyword>
<organism evidence="2">
    <name type="scientific">candidate division CPR3 bacterium</name>
    <dbReference type="NCBI Taxonomy" id="2268181"/>
    <lineage>
        <taxon>Bacteria</taxon>
        <taxon>Bacteria division CPR3</taxon>
    </lineage>
</organism>